<dbReference type="AlphaFoldDB" id="A0AAV5TL45"/>
<gene>
    <name evidence="3" type="ORF">PENTCL1PPCAC_17098</name>
</gene>
<keyword evidence="1" id="KW-0812">Transmembrane</keyword>
<accession>A0AAV5TL45</accession>
<protein>
    <submittedName>
        <fullName evidence="3">Uncharacterized protein</fullName>
    </submittedName>
</protein>
<keyword evidence="1" id="KW-1133">Transmembrane helix</keyword>
<dbReference type="Proteomes" id="UP001432027">
    <property type="component" value="Unassembled WGS sequence"/>
</dbReference>
<feature type="transmembrane region" description="Helical" evidence="1">
    <location>
        <begin position="44"/>
        <end position="65"/>
    </location>
</feature>
<evidence type="ECO:0000313" key="4">
    <source>
        <dbReference type="Proteomes" id="UP001432027"/>
    </source>
</evidence>
<evidence type="ECO:0000313" key="3">
    <source>
        <dbReference type="EMBL" id="GMS94923.1"/>
    </source>
</evidence>
<evidence type="ECO:0000256" key="1">
    <source>
        <dbReference type="SAM" id="Phobius"/>
    </source>
</evidence>
<sequence length="73" mass="8444">MNRIIVSSFILAFMFLFSWFATIANSKFSSPLSDFLGIPRSTVLMYTIVPALITFSQTHYVYFFVNSTNRRAF</sequence>
<organism evidence="3 4">
    <name type="scientific">Pristionchus entomophagus</name>
    <dbReference type="NCBI Taxonomy" id="358040"/>
    <lineage>
        <taxon>Eukaryota</taxon>
        <taxon>Metazoa</taxon>
        <taxon>Ecdysozoa</taxon>
        <taxon>Nematoda</taxon>
        <taxon>Chromadorea</taxon>
        <taxon>Rhabditida</taxon>
        <taxon>Rhabditina</taxon>
        <taxon>Diplogasteromorpha</taxon>
        <taxon>Diplogasteroidea</taxon>
        <taxon>Neodiplogasteridae</taxon>
        <taxon>Pristionchus</taxon>
    </lineage>
</organism>
<keyword evidence="2" id="KW-0732">Signal</keyword>
<feature type="non-terminal residue" evidence="3">
    <location>
        <position position="73"/>
    </location>
</feature>
<keyword evidence="1" id="KW-0472">Membrane</keyword>
<keyword evidence="4" id="KW-1185">Reference proteome</keyword>
<feature type="chain" id="PRO_5043753096" evidence="2">
    <location>
        <begin position="27"/>
        <end position="73"/>
    </location>
</feature>
<name>A0AAV5TL45_9BILA</name>
<proteinExistence type="predicted"/>
<dbReference type="EMBL" id="BTSX01000004">
    <property type="protein sequence ID" value="GMS94923.1"/>
    <property type="molecule type" value="Genomic_DNA"/>
</dbReference>
<reference evidence="3" key="1">
    <citation type="submission" date="2023-10" db="EMBL/GenBank/DDBJ databases">
        <title>Genome assembly of Pristionchus species.</title>
        <authorList>
            <person name="Yoshida K."/>
            <person name="Sommer R.J."/>
        </authorList>
    </citation>
    <scope>NUCLEOTIDE SEQUENCE</scope>
    <source>
        <strain evidence="3">RS0144</strain>
    </source>
</reference>
<evidence type="ECO:0000256" key="2">
    <source>
        <dbReference type="SAM" id="SignalP"/>
    </source>
</evidence>
<comment type="caution">
    <text evidence="3">The sequence shown here is derived from an EMBL/GenBank/DDBJ whole genome shotgun (WGS) entry which is preliminary data.</text>
</comment>
<feature type="signal peptide" evidence="2">
    <location>
        <begin position="1"/>
        <end position="26"/>
    </location>
</feature>